<name>A0A6M3L2E9_9ZZZZ</name>
<organism evidence="1">
    <name type="scientific">viral metagenome</name>
    <dbReference type="NCBI Taxonomy" id="1070528"/>
    <lineage>
        <taxon>unclassified sequences</taxon>
        <taxon>metagenomes</taxon>
        <taxon>organismal metagenomes</taxon>
    </lineage>
</organism>
<evidence type="ECO:0000313" key="1">
    <source>
        <dbReference type="EMBL" id="QJA88012.1"/>
    </source>
</evidence>
<dbReference type="AlphaFoldDB" id="A0A6M3L2E9"/>
<reference evidence="1" key="1">
    <citation type="submission" date="2020-03" db="EMBL/GenBank/DDBJ databases">
        <title>The deep terrestrial virosphere.</title>
        <authorList>
            <person name="Holmfeldt K."/>
            <person name="Nilsson E."/>
            <person name="Simone D."/>
            <person name="Lopez-Fernandez M."/>
            <person name="Wu X."/>
            <person name="de Brujin I."/>
            <person name="Lundin D."/>
            <person name="Andersson A."/>
            <person name="Bertilsson S."/>
            <person name="Dopson M."/>
        </authorList>
    </citation>
    <scope>NUCLEOTIDE SEQUENCE</scope>
    <source>
        <strain evidence="1">MM415B02848</strain>
    </source>
</reference>
<dbReference type="EMBL" id="MT142747">
    <property type="protein sequence ID" value="QJA88012.1"/>
    <property type="molecule type" value="Genomic_DNA"/>
</dbReference>
<protein>
    <submittedName>
        <fullName evidence="1">Uncharacterized protein</fullName>
    </submittedName>
</protein>
<sequence length="116" mass="14077">MKRGQNCRGAPWKFVTIEKRFRRDGTLRGTYVYFSHETGFMYQKRHWFRSYFPPTTSWEDIVTYADANAQPMTGWINIHSMVAGRIHYWEALKRQGLWVDDPDYEAEHLKRERRDK</sequence>
<accession>A0A6M3L2E9</accession>
<gene>
    <name evidence="1" type="ORF">MM415B02848_0012</name>
</gene>
<proteinExistence type="predicted"/>